<proteinExistence type="inferred from homology"/>
<evidence type="ECO:0000256" key="1">
    <source>
        <dbReference type="ARBA" id="ARBA00022603"/>
    </source>
</evidence>
<dbReference type="OrthoDB" id="5954793at2759"/>
<dbReference type="InterPro" id="IPR029063">
    <property type="entry name" value="SAM-dependent_MTases_sf"/>
</dbReference>
<name>A0A8T2J877_9PIPI</name>
<keyword evidence="1 4" id="KW-0489">Methyltransferase</keyword>
<dbReference type="GO" id="GO:0032259">
    <property type="term" value="P:methylation"/>
    <property type="evidence" value="ECO:0007669"/>
    <property type="project" value="UniProtKB-KW"/>
</dbReference>
<feature type="binding site" evidence="4">
    <location>
        <position position="164"/>
    </location>
    <ligand>
        <name>S-adenosyl-L-methionine</name>
        <dbReference type="ChEBI" id="CHEBI:59789"/>
    </ligand>
</feature>
<dbReference type="HAMAP" id="MF_03044">
    <property type="entry name" value="BMT2"/>
    <property type="match status" value="1"/>
</dbReference>
<feature type="binding site" evidence="4">
    <location>
        <position position="182"/>
    </location>
    <ligand>
        <name>S-adenosyl-L-methionine</name>
        <dbReference type="ChEBI" id="CHEBI:59789"/>
    </ligand>
</feature>
<keyword evidence="2 4" id="KW-0808">Transferase</keyword>
<dbReference type="FunFam" id="3.40.50.150:FF:000089">
    <property type="entry name" value="S-adenosylmethionine sensor upstream of mTORC1"/>
    <property type="match status" value="1"/>
</dbReference>
<sequence>MDPGLEGNVDREITWGKLEKERHWMGSQANGVQKLEQEKLSGVVKGMHRDLRKKYREAGDFKQIWLEHCKDEERLCEYAVAMKALADNHWAKKCDGEGRIEWCLGVCQEYFFNGGKKKAIEKDARRDALNNQPLKHGETLLNFSLSNITSDESIPSKIRLLDVGSCYNPFLMYEHFLAVGIDIVPAVETVYKCDFLNLQMQRPLQLAPDAVDAFLKHIESPIDSLPAELFHVVVFSLLLSYFPSPYQRWICCKKAHELLTFNGLLLIITPDSSHQNRHAAMMKSWKIAIESLGFKRMTYSKFSHMHLMAFRKTSLKTTSDLITRNYPDMLYIPQDFNYETEEHTSTHGCVRSELEDEQLAYGFTELPDTPYDSDSGEGQNSAMPFYEFEDPILLLS</sequence>
<keyword evidence="6" id="KW-1185">Reference proteome</keyword>
<evidence type="ECO:0000256" key="3">
    <source>
        <dbReference type="ARBA" id="ARBA00022691"/>
    </source>
</evidence>
<dbReference type="Pfam" id="PF11968">
    <property type="entry name" value="Bmt2"/>
    <property type="match status" value="1"/>
</dbReference>
<dbReference type="EC" id="2.1.1.-" evidence="4"/>
<protein>
    <recommendedName>
        <fullName evidence="4">S-adenosylmethionine sensor upstream of mTORC1</fullName>
    </recommendedName>
    <alternativeName>
        <fullName evidence="4">Probable methyltransferase BMT2 homolog</fullName>
        <ecNumber evidence="4">2.1.1.-</ecNumber>
    </alternativeName>
</protein>
<evidence type="ECO:0000313" key="5">
    <source>
        <dbReference type="EMBL" id="KAG8439787.1"/>
    </source>
</evidence>
<dbReference type="Gene3D" id="3.40.50.150">
    <property type="entry name" value="Vaccinia Virus protein VP39"/>
    <property type="match status" value="1"/>
</dbReference>
<dbReference type="GO" id="GO:1904262">
    <property type="term" value="P:negative regulation of TORC1 signaling"/>
    <property type="evidence" value="ECO:0007669"/>
    <property type="project" value="TreeGrafter"/>
</dbReference>
<dbReference type="InterPro" id="IPR021867">
    <property type="entry name" value="Bmt2/SAMTOR"/>
</dbReference>
<dbReference type="AlphaFoldDB" id="A0A8T2J877"/>
<dbReference type="EMBL" id="JAACNH010000006">
    <property type="protein sequence ID" value="KAG8439787.1"/>
    <property type="molecule type" value="Genomic_DNA"/>
</dbReference>
<evidence type="ECO:0000256" key="2">
    <source>
        <dbReference type="ARBA" id="ARBA00022679"/>
    </source>
</evidence>
<dbReference type="PANTHER" id="PTHR21008:SF0">
    <property type="entry name" value="S-ADENOSYLMETHIONINE SENSOR UPSTREAM OF MTORC1"/>
    <property type="match status" value="1"/>
</dbReference>
<dbReference type="SUPFAM" id="SSF53335">
    <property type="entry name" value="S-adenosyl-L-methionine-dependent methyltransferases"/>
    <property type="match status" value="1"/>
</dbReference>
<comment type="caution">
    <text evidence="5">The sequence shown here is derived from an EMBL/GenBank/DDBJ whole genome shotgun (WGS) entry which is preliminary data.</text>
</comment>
<gene>
    <name evidence="4" type="primary">BMT2</name>
    <name evidence="4" type="synonym">SAMTOR</name>
    <name evidence="5" type="ORF">GDO86_005813</name>
</gene>
<organism evidence="5 6">
    <name type="scientific">Hymenochirus boettgeri</name>
    <name type="common">Congo dwarf clawed frog</name>
    <dbReference type="NCBI Taxonomy" id="247094"/>
    <lineage>
        <taxon>Eukaryota</taxon>
        <taxon>Metazoa</taxon>
        <taxon>Chordata</taxon>
        <taxon>Craniata</taxon>
        <taxon>Vertebrata</taxon>
        <taxon>Euteleostomi</taxon>
        <taxon>Amphibia</taxon>
        <taxon>Batrachia</taxon>
        <taxon>Anura</taxon>
        <taxon>Pipoidea</taxon>
        <taxon>Pipidae</taxon>
        <taxon>Pipinae</taxon>
        <taxon>Hymenochirus</taxon>
    </lineage>
</organism>
<comment type="similarity">
    <text evidence="4">Belongs to the BMT2 family.</text>
</comment>
<accession>A0A8T2J877</accession>
<comment type="function">
    <text evidence="4">S-adenosyl-L-methionine-binding protein that acts as an inhibitor of mTORC1 signaling via interaction with the GATOR1 and KICSTOR complexes. Acts as a sensor of S-adenosyl-L-methionine to signal methionine sufficiency to mTORC1: in presence of methionine, binds S-adenosyl-L-methionine, leading to disrupt interaction with the GATOR1 and KICSTOR complexes and promote mTORC1 signaling. Upon methionine starvation, S-adenosyl-L-methionine levels are reduced, thereby promoting the association with GATOR1 and KICSTOR, leading to inhibit mTORC1 signaling. Probably also acts as a S-adenosyl-L-methionine-dependent methyltransferase.</text>
</comment>
<evidence type="ECO:0000313" key="6">
    <source>
        <dbReference type="Proteomes" id="UP000812440"/>
    </source>
</evidence>
<reference evidence="5" key="1">
    <citation type="thesis" date="2020" institute="ProQuest LLC" country="789 East Eisenhower Parkway, Ann Arbor, MI, USA">
        <title>Comparative Genomics and Chromosome Evolution.</title>
        <authorList>
            <person name="Mudd A.B."/>
        </authorList>
    </citation>
    <scope>NUCLEOTIDE SEQUENCE</scope>
    <source>
        <strain evidence="5">Female2</strain>
        <tissue evidence="5">Blood</tissue>
    </source>
</reference>
<dbReference type="Proteomes" id="UP000812440">
    <property type="component" value="Chromosome 3"/>
</dbReference>
<keyword evidence="3 4" id="KW-0949">S-adenosyl-L-methionine</keyword>
<dbReference type="GO" id="GO:0008168">
    <property type="term" value="F:methyltransferase activity"/>
    <property type="evidence" value="ECO:0007669"/>
    <property type="project" value="UniProtKB-UniRule"/>
</dbReference>
<dbReference type="PANTHER" id="PTHR21008">
    <property type="entry name" value="S-ADENOSYLMETHIONINE SENSOR UPSTREAM OF MTORC1-RELATED"/>
    <property type="match status" value="1"/>
</dbReference>
<evidence type="ECO:0000256" key="4">
    <source>
        <dbReference type="HAMAP-Rule" id="MF_03044"/>
    </source>
</evidence>
<comment type="subunit">
    <text evidence="4">Interacts with the GATOR1 complex; interaction is disrupted when BMT2/SAMTOR binds S-adenosyl-L-methionine. Interacts with the KICSTOR complex; interaction is disrupted when BMT2/SAMTOR binds S-adenosyl-L-methionine.</text>
</comment>